<name>A0A183BWN8_GLOPA</name>
<sequence>MKSFFFALLLTITIIALFVDESSALFRECSVACDKKGVKCVRDCQRCIKSACKSACGDNLSEPKCVQCFDKQHNCSSPK</sequence>
<keyword evidence="2" id="KW-1185">Reference proteome</keyword>
<feature type="chain" id="PRO_5008146722" evidence="1">
    <location>
        <begin position="25"/>
        <end position="79"/>
    </location>
</feature>
<accession>A0A183BWN8</accession>
<dbReference type="Proteomes" id="UP000050741">
    <property type="component" value="Unassembled WGS sequence"/>
</dbReference>
<organism evidence="2 3">
    <name type="scientific">Globodera pallida</name>
    <name type="common">Potato cyst nematode worm</name>
    <name type="synonym">Heterodera pallida</name>
    <dbReference type="NCBI Taxonomy" id="36090"/>
    <lineage>
        <taxon>Eukaryota</taxon>
        <taxon>Metazoa</taxon>
        <taxon>Ecdysozoa</taxon>
        <taxon>Nematoda</taxon>
        <taxon>Chromadorea</taxon>
        <taxon>Rhabditida</taxon>
        <taxon>Tylenchina</taxon>
        <taxon>Tylenchomorpha</taxon>
        <taxon>Tylenchoidea</taxon>
        <taxon>Heteroderidae</taxon>
        <taxon>Heteroderinae</taxon>
        <taxon>Globodera</taxon>
    </lineage>
</organism>
<reference evidence="3" key="2">
    <citation type="submission" date="2016-06" db="UniProtKB">
        <authorList>
            <consortium name="WormBaseParasite"/>
        </authorList>
    </citation>
    <scope>IDENTIFICATION</scope>
</reference>
<dbReference type="WBParaSite" id="GPLIN_000502700">
    <property type="protein sequence ID" value="GPLIN_000502700"/>
    <property type="gene ID" value="GPLIN_000502700"/>
</dbReference>
<protein>
    <submittedName>
        <fullName evidence="3">Uncharacterized protein</fullName>
    </submittedName>
</protein>
<evidence type="ECO:0000256" key="1">
    <source>
        <dbReference type="SAM" id="SignalP"/>
    </source>
</evidence>
<dbReference type="AlphaFoldDB" id="A0A183BWN8"/>
<evidence type="ECO:0000313" key="2">
    <source>
        <dbReference type="Proteomes" id="UP000050741"/>
    </source>
</evidence>
<proteinExistence type="predicted"/>
<keyword evidence="1" id="KW-0732">Signal</keyword>
<reference evidence="2" key="1">
    <citation type="submission" date="2014-05" db="EMBL/GenBank/DDBJ databases">
        <title>The genome and life-stage specific transcriptomes of Globodera pallida elucidate key aspects of plant parasitism by a cyst nematode.</title>
        <authorList>
            <person name="Cotton J.A."/>
            <person name="Lilley C.J."/>
            <person name="Jones L.M."/>
            <person name="Kikuchi T."/>
            <person name="Reid A.J."/>
            <person name="Thorpe P."/>
            <person name="Tsai I.J."/>
            <person name="Beasley H."/>
            <person name="Blok V."/>
            <person name="Cock P.J.A."/>
            <person name="Van den Akker S.E."/>
            <person name="Holroyd N."/>
            <person name="Hunt M."/>
            <person name="Mantelin S."/>
            <person name="Naghra H."/>
            <person name="Pain A."/>
            <person name="Palomares-Rius J.E."/>
            <person name="Zarowiecki M."/>
            <person name="Berriman M."/>
            <person name="Jones J.T."/>
            <person name="Urwin P.E."/>
        </authorList>
    </citation>
    <scope>NUCLEOTIDE SEQUENCE [LARGE SCALE GENOMIC DNA]</scope>
    <source>
        <strain evidence="2">Lindley</strain>
    </source>
</reference>
<feature type="signal peptide" evidence="1">
    <location>
        <begin position="1"/>
        <end position="24"/>
    </location>
</feature>
<evidence type="ECO:0000313" key="3">
    <source>
        <dbReference type="WBParaSite" id="GPLIN_000502700"/>
    </source>
</evidence>